<organism evidence="3 4">
    <name type="scientific">Candidatus Falkowbacteria bacterium CG10_big_fil_rev_8_21_14_0_10_37_14</name>
    <dbReference type="NCBI Taxonomy" id="1974561"/>
    <lineage>
        <taxon>Bacteria</taxon>
        <taxon>Candidatus Falkowiibacteriota</taxon>
    </lineage>
</organism>
<name>A0A2M6WTT4_9BACT</name>
<comment type="caution">
    <text evidence="3">The sequence shown here is derived from an EMBL/GenBank/DDBJ whole genome shotgun (WGS) entry which is preliminary data.</text>
</comment>
<sequence>MFTKNEGVIDRLIRVILAEVFFMLAWFWFGGVTQIILYTLSFVMLLTAVIGFCGLYKFFSCNTKHGEKKVSKIAIASFVIVFVIIAIAGGYYSNFFSKKLFLEDFNVMNNYYKQTLFNTGQDKREESIANYDKLVLECAKFSKKYSNYHPQVVAKDKNFNSDLAKVSEFITSLKDKVYTGDLKESHLDFEEVRPIFQDILKRNGFSMLAVYLVDFHDSMEKVIAEADKKNSVGVIETYVDANNKLITVEEVANDDEIKAIRNNLEALLNLAKSGNTEDLAIQAAELKSSFVKVYLKRG</sequence>
<feature type="transmembrane region" description="Helical" evidence="1">
    <location>
        <begin position="35"/>
        <end position="58"/>
    </location>
</feature>
<feature type="domain" description="Inner membrane protein YgaP-like transmembrane" evidence="2">
    <location>
        <begin position="3"/>
        <end position="64"/>
    </location>
</feature>
<evidence type="ECO:0000313" key="3">
    <source>
        <dbReference type="EMBL" id="PIT96126.1"/>
    </source>
</evidence>
<feature type="transmembrane region" description="Helical" evidence="1">
    <location>
        <begin position="70"/>
        <end position="92"/>
    </location>
</feature>
<evidence type="ECO:0000313" key="4">
    <source>
        <dbReference type="Proteomes" id="UP000228533"/>
    </source>
</evidence>
<accession>A0A2M6WTT4</accession>
<evidence type="ECO:0000256" key="1">
    <source>
        <dbReference type="SAM" id="Phobius"/>
    </source>
</evidence>
<keyword evidence="1" id="KW-1133">Transmembrane helix</keyword>
<proteinExistence type="predicted"/>
<dbReference type="Proteomes" id="UP000228533">
    <property type="component" value="Unassembled WGS sequence"/>
</dbReference>
<evidence type="ECO:0000259" key="2">
    <source>
        <dbReference type="Pfam" id="PF11127"/>
    </source>
</evidence>
<dbReference type="InterPro" id="IPR021309">
    <property type="entry name" value="YgaP-like_TM"/>
</dbReference>
<dbReference type="Pfam" id="PF11127">
    <property type="entry name" value="YgaP-like_TM"/>
    <property type="match status" value="1"/>
</dbReference>
<gene>
    <name evidence="3" type="ORF">COT94_02620</name>
</gene>
<protein>
    <recommendedName>
        <fullName evidence="2">Inner membrane protein YgaP-like transmembrane domain-containing protein</fullName>
    </recommendedName>
</protein>
<dbReference type="EMBL" id="PFAM01000013">
    <property type="protein sequence ID" value="PIT96126.1"/>
    <property type="molecule type" value="Genomic_DNA"/>
</dbReference>
<keyword evidence="1" id="KW-0812">Transmembrane</keyword>
<feature type="transmembrane region" description="Helical" evidence="1">
    <location>
        <begin position="12"/>
        <end position="29"/>
    </location>
</feature>
<reference evidence="4" key="1">
    <citation type="submission" date="2017-09" db="EMBL/GenBank/DDBJ databases">
        <title>Depth-based differentiation of microbial function through sediment-hosted aquifers and enrichment of novel symbionts in the deep terrestrial subsurface.</title>
        <authorList>
            <person name="Probst A.J."/>
            <person name="Ladd B."/>
            <person name="Jarett J.K."/>
            <person name="Geller-Mcgrath D.E."/>
            <person name="Sieber C.M.K."/>
            <person name="Emerson J.B."/>
            <person name="Anantharaman K."/>
            <person name="Thomas B.C."/>
            <person name="Malmstrom R."/>
            <person name="Stieglmeier M."/>
            <person name="Klingl A."/>
            <person name="Woyke T."/>
            <person name="Ryan C.M."/>
            <person name="Banfield J.F."/>
        </authorList>
    </citation>
    <scope>NUCLEOTIDE SEQUENCE [LARGE SCALE GENOMIC DNA]</scope>
</reference>
<keyword evidence="1" id="KW-0472">Membrane</keyword>
<dbReference type="AlphaFoldDB" id="A0A2M6WTT4"/>